<evidence type="ECO:0000313" key="3">
    <source>
        <dbReference type="Proteomes" id="UP000292235"/>
    </source>
</evidence>
<protein>
    <submittedName>
        <fullName evidence="2">Lanthionine synthetase C-like protein</fullName>
    </submittedName>
</protein>
<dbReference type="OrthoDB" id="1882482at2"/>
<dbReference type="AlphaFoldDB" id="A0A4P6QA93"/>
<feature type="binding site" evidence="1">
    <location>
        <position position="285"/>
    </location>
    <ligand>
        <name>Zn(2+)</name>
        <dbReference type="ChEBI" id="CHEBI:29105"/>
    </ligand>
</feature>
<dbReference type="Pfam" id="PF05147">
    <property type="entry name" value="LANC_like"/>
    <property type="match status" value="1"/>
</dbReference>
<organism evidence="2 3">
    <name type="scientific">Streptomonospora litoralis</name>
    <dbReference type="NCBI Taxonomy" id="2498135"/>
    <lineage>
        <taxon>Bacteria</taxon>
        <taxon>Bacillati</taxon>
        <taxon>Actinomycetota</taxon>
        <taxon>Actinomycetes</taxon>
        <taxon>Streptosporangiales</taxon>
        <taxon>Nocardiopsidaceae</taxon>
        <taxon>Streptomonospora</taxon>
    </lineage>
</organism>
<dbReference type="SMART" id="SM01260">
    <property type="entry name" value="LANC_like"/>
    <property type="match status" value="1"/>
</dbReference>
<dbReference type="GO" id="GO:0046872">
    <property type="term" value="F:metal ion binding"/>
    <property type="evidence" value="ECO:0007669"/>
    <property type="project" value="UniProtKB-KW"/>
</dbReference>
<dbReference type="CDD" id="cd04793">
    <property type="entry name" value="LanC"/>
    <property type="match status" value="1"/>
</dbReference>
<name>A0A4P6QA93_9ACTN</name>
<dbReference type="GO" id="GO:0031179">
    <property type="term" value="P:peptide modification"/>
    <property type="evidence" value="ECO:0007669"/>
    <property type="project" value="InterPro"/>
</dbReference>
<sequence>MTAPTLPRTQDLSDGALGTALLHVERGDTASARSTLAQAVADGISTGGNASLFHGAPALEFVLLRAGITRRDVCAAVDRVVAARLTAARRRQESGVLPHVAEFDLIRGLTGLGALLLARSEAAPLLKDVLVYLVSLSRPVRTEEREMPGWWSDVGPSGEELDGGHGNNGVAHGIAGPLALLSLAARHGVQVPDQREAIAVFDHWLDTHGCNYWTSDDQLRAPGPPTPVPTRPSWCYGRAGTARAQHLAAIALGDPSRRRAAENQVIQTLTDAVWLDRITDATLCHGWAGLLTVVRAVAEDSPAAARFTPLIADLHRRLAADRERLPERGLMEGRVGAQLPVEATDATGWARLLLIT</sequence>
<evidence type="ECO:0000313" key="2">
    <source>
        <dbReference type="EMBL" id="QBI56127.1"/>
    </source>
</evidence>
<dbReference type="EMBL" id="CP036455">
    <property type="protein sequence ID" value="QBI56127.1"/>
    <property type="molecule type" value="Genomic_DNA"/>
</dbReference>
<accession>A0A4P6QA93</accession>
<keyword evidence="1" id="KW-0862">Zinc</keyword>
<dbReference type="PRINTS" id="PR01950">
    <property type="entry name" value="LANCSUPER"/>
</dbReference>
<keyword evidence="3" id="KW-1185">Reference proteome</keyword>
<dbReference type="InterPro" id="IPR033889">
    <property type="entry name" value="LanC"/>
</dbReference>
<dbReference type="Proteomes" id="UP000292235">
    <property type="component" value="Chromosome"/>
</dbReference>
<dbReference type="Gene3D" id="1.50.10.20">
    <property type="match status" value="1"/>
</dbReference>
<feature type="binding site" evidence="1">
    <location>
        <position position="284"/>
    </location>
    <ligand>
        <name>Zn(2+)</name>
        <dbReference type="ChEBI" id="CHEBI:29105"/>
    </ligand>
</feature>
<feature type="binding site" evidence="1">
    <location>
        <position position="235"/>
    </location>
    <ligand>
        <name>Zn(2+)</name>
        <dbReference type="ChEBI" id="CHEBI:29105"/>
    </ligand>
</feature>
<dbReference type="KEGG" id="strr:EKD16_21870"/>
<dbReference type="PRINTS" id="PR01955">
    <property type="entry name" value="LANCFRANKIA"/>
</dbReference>
<dbReference type="InterPro" id="IPR007822">
    <property type="entry name" value="LANC-like"/>
</dbReference>
<proteinExistence type="predicted"/>
<evidence type="ECO:0000256" key="1">
    <source>
        <dbReference type="PIRSR" id="PIRSR607822-1"/>
    </source>
</evidence>
<gene>
    <name evidence="2" type="ORF">EKD16_21870</name>
</gene>
<keyword evidence="1" id="KW-0479">Metal-binding</keyword>
<reference evidence="2 3" key="1">
    <citation type="submission" date="2019-02" db="EMBL/GenBank/DDBJ databases">
        <authorList>
            <person name="Khodamoradi S."/>
            <person name="Hahnke R.L."/>
            <person name="Kaempfer P."/>
            <person name="Schumann P."/>
            <person name="Rohde M."/>
            <person name="Steinert M."/>
            <person name="Luzhetskyy A."/>
            <person name="Wink J."/>
            <person name="Ruckert C."/>
        </authorList>
    </citation>
    <scope>NUCLEOTIDE SEQUENCE [LARGE SCALE GENOMIC DNA]</scope>
    <source>
        <strain evidence="2 3">M2</strain>
    </source>
</reference>
<dbReference type="RefSeq" id="WP_131100794.1">
    <property type="nucleotide sequence ID" value="NZ_CP036455.1"/>
</dbReference>
<dbReference type="SUPFAM" id="SSF158745">
    <property type="entry name" value="LanC-like"/>
    <property type="match status" value="1"/>
</dbReference>